<evidence type="ECO:0000256" key="1">
    <source>
        <dbReference type="SAM" id="MobiDB-lite"/>
    </source>
</evidence>
<dbReference type="Ensembl" id="ENSSHAT00000025301.1">
    <property type="protein sequence ID" value="ENSSHAP00000031812.1"/>
    <property type="gene ID" value="ENSSHAG00000024271.1"/>
</dbReference>
<evidence type="ECO:0000313" key="3">
    <source>
        <dbReference type="Proteomes" id="UP000007648"/>
    </source>
</evidence>
<dbReference type="Pfam" id="PF17690">
    <property type="entry name" value="DUF5537"/>
    <property type="match status" value="1"/>
</dbReference>
<protein>
    <submittedName>
        <fullName evidence="2">Uncharacterized protein</fullName>
    </submittedName>
</protein>
<dbReference type="GeneTree" id="ENSGT01020000234329"/>
<sequence>MATLGMATVTVCTPLAAGTQLPARVTRPGPAGDGAGMRRSDRPLWSSGDESYASELNYLLSECSLRRKDRSSLLQYNVTDSQRNISSFSKEQNRMPVLTPENRYLTSRVTKSSLDGCFLFEKSWKKAALETQKMKKEYSSIFGLKDFKEVDTIPSLPEVQTYRTNTETPLDVLKRHPCAALKTSKIRLPTEKNSRNEISSLNEDMPTCLPSFSLPQKPRQQSVKEENLKNRSMKSYQTSSLLSLQEKTKAMSACISYPLSDFREMLVIGVTDGQPELKGELPTIPEGFLASQMASYCEDVQELKWPIVKPPGNWLEGNRTSHKTASSPGHRAGQCCLGSVIVAATFIH</sequence>
<keyword evidence="3" id="KW-1185">Reference proteome</keyword>
<dbReference type="InterPro" id="IPR040505">
    <property type="entry name" value="DUF5537"/>
</dbReference>
<name>A0A7N4P1N3_SARHA</name>
<reference evidence="2" key="2">
    <citation type="submission" date="2025-08" db="UniProtKB">
        <authorList>
            <consortium name="Ensembl"/>
        </authorList>
    </citation>
    <scope>IDENTIFICATION</scope>
</reference>
<proteinExistence type="predicted"/>
<reference evidence="2" key="3">
    <citation type="submission" date="2025-09" db="UniProtKB">
        <authorList>
            <consortium name="Ensembl"/>
        </authorList>
    </citation>
    <scope>IDENTIFICATION</scope>
</reference>
<reference evidence="2 3" key="1">
    <citation type="journal article" date="2011" name="Proc. Natl. Acad. Sci. U.S.A.">
        <title>Genetic diversity and population structure of the endangered marsupial Sarcophilus harrisii (Tasmanian devil).</title>
        <authorList>
            <person name="Miller W."/>
            <person name="Hayes V.M."/>
            <person name="Ratan A."/>
            <person name="Petersen D.C."/>
            <person name="Wittekindt N.E."/>
            <person name="Miller J."/>
            <person name="Walenz B."/>
            <person name="Knight J."/>
            <person name="Qi J."/>
            <person name="Zhao F."/>
            <person name="Wang Q."/>
            <person name="Bedoya-Reina O.C."/>
            <person name="Katiyar N."/>
            <person name="Tomsho L.P."/>
            <person name="Kasson L.M."/>
            <person name="Hardie R.A."/>
            <person name="Woodbridge P."/>
            <person name="Tindall E.A."/>
            <person name="Bertelsen M.F."/>
            <person name="Dixon D."/>
            <person name="Pyecroft S."/>
            <person name="Helgen K.M."/>
            <person name="Lesk A.M."/>
            <person name="Pringle T.H."/>
            <person name="Patterson N."/>
            <person name="Zhang Y."/>
            <person name="Kreiss A."/>
            <person name="Woods G.M."/>
            <person name="Jones M.E."/>
            <person name="Schuster S.C."/>
        </authorList>
    </citation>
    <scope>NUCLEOTIDE SEQUENCE [LARGE SCALE GENOMIC DNA]</scope>
</reference>
<accession>A0A7N4P1N3</accession>
<dbReference type="AlphaFoldDB" id="A0A7N4P1N3"/>
<evidence type="ECO:0000313" key="2">
    <source>
        <dbReference type="Ensembl" id="ENSSHAP00000031812.1"/>
    </source>
</evidence>
<dbReference type="InParanoid" id="A0A7N4P1N3"/>
<feature type="region of interest" description="Disordered" evidence="1">
    <location>
        <begin position="23"/>
        <end position="44"/>
    </location>
</feature>
<dbReference type="Proteomes" id="UP000007648">
    <property type="component" value="Unassembled WGS sequence"/>
</dbReference>
<gene>
    <name evidence="2" type="primary">C1H8orf89</name>
</gene>
<organism evidence="2 3">
    <name type="scientific">Sarcophilus harrisii</name>
    <name type="common">Tasmanian devil</name>
    <name type="synonym">Sarcophilus laniarius</name>
    <dbReference type="NCBI Taxonomy" id="9305"/>
    <lineage>
        <taxon>Eukaryota</taxon>
        <taxon>Metazoa</taxon>
        <taxon>Chordata</taxon>
        <taxon>Craniata</taxon>
        <taxon>Vertebrata</taxon>
        <taxon>Euteleostomi</taxon>
        <taxon>Mammalia</taxon>
        <taxon>Metatheria</taxon>
        <taxon>Dasyuromorphia</taxon>
        <taxon>Dasyuridae</taxon>
        <taxon>Sarcophilus</taxon>
    </lineage>
</organism>
<feature type="region of interest" description="Disordered" evidence="1">
    <location>
        <begin position="199"/>
        <end position="231"/>
    </location>
</feature>